<proteinExistence type="inferred from homology"/>
<dbReference type="AlphaFoldDB" id="A0A176Q9P6"/>
<evidence type="ECO:0000256" key="3">
    <source>
        <dbReference type="ARBA" id="ARBA00022840"/>
    </source>
</evidence>
<dbReference type="PANTHER" id="PTHR36510">
    <property type="entry name" value="GLUTAMATE--CYSTEINE LIGASE 2-RELATED"/>
    <property type="match status" value="1"/>
</dbReference>
<keyword evidence="2 5" id="KW-0547">Nucleotide-binding</keyword>
<comment type="similarity">
    <text evidence="5">Belongs to the glutamate--cysteine ligase type 2 family. YbdK subfamily.</text>
</comment>
<dbReference type="RefSeq" id="WP_068277214.1">
    <property type="nucleotide sequence ID" value="NZ_LQZG01000004.1"/>
</dbReference>
<dbReference type="InterPro" id="IPR006336">
    <property type="entry name" value="GCS2"/>
</dbReference>
<evidence type="ECO:0000256" key="4">
    <source>
        <dbReference type="ARBA" id="ARBA00048819"/>
    </source>
</evidence>
<comment type="function">
    <text evidence="5">ATP-dependent carboxylate-amine ligase which exhibits weak glutamate--cysteine ligase activity.</text>
</comment>
<dbReference type="GO" id="GO:0004357">
    <property type="term" value="F:glutamate-cysteine ligase activity"/>
    <property type="evidence" value="ECO:0007669"/>
    <property type="project" value="UniProtKB-EC"/>
</dbReference>
<evidence type="ECO:0000256" key="5">
    <source>
        <dbReference type="HAMAP-Rule" id="MF_01609"/>
    </source>
</evidence>
<comment type="catalytic activity">
    <reaction evidence="4 5">
        <text>L-cysteine + L-glutamate + ATP = gamma-L-glutamyl-L-cysteine + ADP + phosphate + H(+)</text>
        <dbReference type="Rhea" id="RHEA:13285"/>
        <dbReference type="ChEBI" id="CHEBI:15378"/>
        <dbReference type="ChEBI" id="CHEBI:29985"/>
        <dbReference type="ChEBI" id="CHEBI:30616"/>
        <dbReference type="ChEBI" id="CHEBI:35235"/>
        <dbReference type="ChEBI" id="CHEBI:43474"/>
        <dbReference type="ChEBI" id="CHEBI:58173"/>
        <dbReference type="ChEBI" id="CHEBI:456216"/>
        <dbReference type="EC" id="6.3.2.2"/>
    </reaction>
</comment>
<organism evidence="6 7">
    <name type="scientific">Janibacter melonis</name>
    <dbReference type="NCBI Taxonomy" id="262209"/>
    <lineage>
        <taxon>Bacteria</taxon>
        <taxon>Bacillati</taxon>
        <taxon>Actinomycetota</taxon>
        <taxon>Actinomycetes</taxon>
        <taxon>Micrococcales</taxon>
        <taxon>Intrasporangiaceae</taxon>
        <taxon>Janibacter</taxon>
    </lineage>
</organism>
<keyword evidence="3 5" id="KW-0067">ATP-binding</keyword>
<dbReference type="Pfam" id="PF04107">
    <property type="entry name" value="GCS2"/>
    <property type="match status" value="1"/>
</dbReference>
<sequence>MIDFRPSAGPTLGVEWELALVDGDTLDLVPRADDVVAGVAEALDDEHVSARVHRELLSNTVEIVTGICDDVPQVSADLDSSLRALRQVTDPLGLELMCAGTHPFAQWQSQQVSEGERYATLIDRTRWWGRQMVIYGVHVHVGITEAAKVLPILNGMLTYAPHLQALSASSPFWAGEETGYASNRAQMFQQLPTAGLPFQFDTWPEYERYVDDLMVTGVIDELKEIRWDIRPAPHLGTLEIRVCDGIPTLRELAAITALVQCLVVWLDDRLTDGGTLRTLPPWHVQENKWRTARYGMDSIIICDDRNRERLVTEDLADLLERLAPVARRLGCETELADVEQITRTGASYQRQLRVAQEEGTLVGVARSLVDELRAGQAGRPG</sequence>
<comment type="caution">
    <text evidence="6">The sequence shown here is derived from an EMBL/GenBank/DDBJ whole genome shotgun (WGS) entry which is preliminary data.</text>
</comment>
<evidence type="ECO:0000256" key="1">
    <source>
        <dbReference type="ARBA" id="ARBA00022598"/>
    </source>
</evidence>
<reference evidence="6 7" key="1">
    <citation type="submission" date="2016-01" db="EMBL/GenBank/DDBJ databases">
        <title>Janibacter melonis strain CD11_4 genome sequencing and assembly.</title>
        <authorList>
            <person name="Nair G.R."/>
            <person name="Kaur G."/>
            <person name="Chander A.M."/>
            <person name="Mayilraj S."/>
        </authorList>
    </citation>
    <scope>NUCLEOTIDE SEQUENCE [LARGE SCALE GENOMIC DNA]</scope>
    <source>
        <strain evidence="6 7">CD11-4</strain>
    </source>
</reference>
<dbReference type="EC" id="6.3.2.2" evidence="5"/>
<dbReference type="PANTHER" id="PTHR36510:SF1">
    <property type="entry name" value="GLUTAMATE--CYSTEINE LIGASE 2-RELATED"/>
    <property type="match status" value="1"/>
</dbReference>
<name>A0A176Q9P6_9MICO</name>
<protein>
    <recommendedName>
        <fullName evidence="5">Putative glutamate--cysteine ligase 2</fullName>
        <ecNumber evidence="5">6.3.2.2</ecNumber>
    </recommendedName>
    <alternativeName>
        <fullName evidence="5">Gamma-glutamylcysteine synthetase 2</fullName>
        <shortName evidence="5">GCS 2</shortName>
        <shortName evidence="5">Gamma-GCS 2</shortName>
    </alternativeName>
</protein>
<dbReference type="HAMAP" id="MF_01609">
    <property type="entry name" value="Glu_cys_ligase_2"/>
    <property type="match status" value="1"/>
</dbReference>
<keyword evidence="7" id="KW-1185">Reference proteome</keyword>
<evidence type="ECO:0000256" key="2">
    <source>
        <dbReference type="ARBA" id="ARBA00022741"/>
    </source>
</evidence>
<dbReference type="GO" id="GO:0042398">
    <property type="term" value="P:modified amino acid biosynthetic process"/>
    <property type="evidence" value="ECO:0007669"/>
    <property type="project" value="InterPro"/>
</dbReference>
<dbReference type="Gene3D" id="3.30.590.20">
    <property type="match status" value="1"/>
</dbReference>
<dbReference type="NCBIfam" id="NF010044">
    <property type="entry name" value="PRK13517.1-4"/>
    <property type="match status" value="1"/>
</dbReference>
<keyword evidence="1 5" id="KW-0436">Ligase</keyword>
<gene>
    <name evidence="6" type="ORF">AWH69_14015</name>
</gene>
<evidence type="ECO:0000313" key="7">
    <source>
        <dbReference type="Proteomes" id="UP000076976"/>
    </source>
</evidence>
<dbReference type="InterPro" id="IPR050141">
    <property type="entry name" value="GCL_type2/YbdK_subfam"/>
</dbReference>
<dbReference type="GO" id="GO:0005524">
    <property type="term" value="F:ATP binding"/>
    <property type="evidence" value="ECO:0007669"/>
    <property type="project" value="UniProtKB-KW"/>
</dbReference>
<dbReference type="EMBL" id="LQZG01000004">
    <property type="protein sequence ID" value="OAB86446.1"/>
    <property type="molecule type" value="Genomic_DNA"/>
</dbReference>
<evidence type="ECO:0000313" key="6">
    <source>
        <dbReference type="EMBL" id="OAB86446.1"/>
    </source>
</evidence>
<dbReference type="Proteomes" id="UP000076976">
    <property type="component" value="Unassembled WGS sequence"/>
</dbReference>
<dbReference type="NCBIfam" id="NF010042">
    <property type="entry name" value="PRK13517.1-2"/>
    <property type="match status" value="1"/>
</dbReference>
<dbReference type="NCBIfam" id="TIGR02050">
    <property type="entry name" value="gshA_cyan_rel"/>
    <property type="match status" value="1"/>
</dbReference>
<dbReference type="NCBIfam" id="NF010043">
    <property type="entry name" value="PRK13517.1-3"/>
    <property type="match status" value="1"/>
</dbReference>
<dbReference type="SUPFAM" id="SSF55931">
    <property type="entry name" value="Glutamine synthetase/guanido kinase"/>
    <property type="match status" value="1"/>
</dbReference>
<accession>A0A176Q9P6</accession>
<dbReference type="InterPro" id="IPR014746">
    <property type="entry name" value="Gln_synth/guanido_kin_cat_dom"/>
</dbReference>
<dbReference type="STRING" id="262209.AWH69_14015"/>
<dbReference type="InterPro" id="IPR011793">
    <property type="entry name" value="YbdK"/>
</dbReference>